<accession>C0ZLT1</accession>
<reference evidence="2" key="1">
    <citation type="submission" date="2005-03" db="EMBL/GenBank/DDBJ databases">
        <title>Comparison of the complete genome sequences of Rhodococcus erythropolis PR4 and Rhodococcus opacus B4.</title>
        <authorList>
            <person name="Takarada H."/>
            <person name="Sekine M."/>
            <person name="Hosoyama A."/>
            <person name="Yamada R."/>
            <person name="Fujisawa T."/>
            <person name="Omata S."/>
            <person name="Shimizu A."/>
            <person name="Tsukatani N."/>
            <person name="Tanikawa S."/>
            <person name="Fujita N."/>
            <person name="Harayama S."/>
        </authorList>
    </citation>
    <scope>NUCLEOTIDE SEQUENCE [LARGE SCALE GENOMIC DNA]</scope>
    <source>
        <strain evidence="2">PR4 / NBRC 100887</strain>
    </source>
</reference>
<dbReference type="AlphaFoldDB" id="C0ZLT1"/>
<dbReference type="HOGENOM" id="CLU_2791231_0_0_11"/>
<evidence type="ECO:0000313" key="2">
    <source>
        <dbReference type="Proteomes" id="UP000002204"/>
    </source>
</evidence>
<organism evidence="1 2">
    <name type="scientific">Rhodococcus erythropolis (strain PR4 / NBRC 100887)</name>
    <dbReference type="NCBI Taxonomy" id="234621"/>
    <lineage>
        <taxon>Bacteria</taxon>
        <taxon>Bacillati</taxon>
        <taxon>Actinomycetota</taxon>
        <taxon>Actinomycetes</taxon>
        <taxon>Mycobacteriales</taxon>
        <taxon>Nocardiaceae</taxon>
        <taxon>Rhodococcus</taxon>
        <taxon>Rhodococcus erythropolis group</taxon>
    </lineage>
</organism>
<sequence length="68" mass="6726">MAGAVVVVGARGVVVVVSVVGGDGSSVRIPVRPSSSHAVIANVMASATAPTAARPADFIRSYAPFATF</sequence>
<protein>
    <submittedName>
        <fullName evidence="1">Uncharacterized protein</fullName>
    </submittedName>
</protein>
<dbReference type="KEGG" id="rer:RER_02000"/>
<evidence type="ECO:0000313" key="1">
    <source>
        <dbReference type="EMBL" id="BAH30908.1"/>
    </source>
</evidence>
<proteinExistence type="predicted"/>
<dbReference type="Proteomes" id="UP000002204">
    <property type="component" value="Chromosome"/>
</dbReference>
<gene>
    <name evidence="1" type="ordered locus">RER_02000</name>
</gene>
<reference evidence="1 2" key="2">
    <citation type="journal article" date="2006" name="Environ. Microbiol.">
        <title>Sequence analysis of three plasmids harboured in Rhodococcus erythropolis strain PR4.</title>
        <authorList>
            <person name="Sekine M."/>
            <person name="Tanikawa S."/>
            <person name="Omata S."/>
            <person name="Saito M."/>
            <person name="Fujisawa T."/>
            <person name="Tsukatani N."/>
            <person name="Tajima T."/>
            <person name="Sekigawa T."/>
            <person name="Kosugi H."/>
            <person name="Matsuo Y."/>
            <person name="Nishiko R."/>
            <person name="Imamura K."/>
            <person name="Ito M."/>
            <person name="Narita H."/>
            <person name="Tago S."/>
            <person name="Fujita N."/>
            <person name="Harayama S."/>
        </authorList>
    </citation>
    <scope>NUCLEOTIDE SEQUENCE [LARGE SCALE GENOMIC DNA]</scope>
    <source>
        <strain evidence="2">PR4 / NBRC 100887</strain>
    </source>
</reference>
<name>C0ZLT1_RHOE4</name>
<dbReference type="EMBL" id="AP008957">
    <property type="protein sequence ID" value="BAH30908.1"/>
    <property type="molecule type" value="Genomic_DNA"/>
</dbReference>